<feature type="compositionally biased region" description="Low complexity" evidence="1">
    <location>
        <begin position="134"/>
        <end position="143"/>
    </location>
</feature>
<dbReference type="PANTHER" id="PTHR13360">
    <property type="entry name" value="ACTIVATING SIGNAL COINTEGRATOR 1 COMPLEX SUBUNIT 1"/>
    <property type="match status" value="1"/>
</dbReference>
<accession>A0AAN9YL00</accession>
<dbReference type="GO" id="GO:0006355">
    <property type="term" value="P:regulation of DNA-templated transcription"/>
    <property type="evidence" value="ECO:0007669"/>
    <property type="project" value="TreeGrafter"/>
</dbReference>
<reference evidence="3 4" key="1">
    <citation type="journal article" date="2023" name="PLoS ONE">
        <title>Cytospora paraplurivora sp. nov. isolated from orchards with fruit tree decline syndrome in Ontario, Canada.</title>
        <authorList>
            <person name="Ilyukhin E."/>
            <person name="Nguyen H.D.T."/>
            <person name="Castle A.J."/>
            <person name="Ellouze W."/>
        </authorList>
    </citation>
    <scope>NUCLEOTIDE SEQUENCE [LARGE SCALE GENOMIC DNA]</scope>
    <source>
        <strain evidence="3 4">FDS-564</strain>
    </source>
</reference>
<dbReference type="PANTHER" id="PTHR13360:SF1">
    <property type="entry name" value="ACTIVATING SIGNAL COINTEGRATOR 1 COMPLEX SUBUNIT 1"/>
    <property type="match status" value="1"/>
</dbReference>
<proteinExistence type="predicted"/>
<dbReference type="EMBL" id="JAJSPL020000003">
    <property type="protein sequence ID" value="KAK7748041.1"/>
    <property type="molecule type" value="Genomic_DNA"/>
</dbReference>
<dbReference type="InterPro" id="IPR019510">
    <property type="entry name" value="AKAP7-like_phosphoesterase"/>
</dbReference>
<dbReference type="Gene3D" id="3.90.1140.10">
    <property type="entry name" value="Cyclic phosphodiesterase"/>
    <property type="match status" value="1"/>
</dbReference>
<gene>
    <name evidence="3" type="ORF">SLS53_001293</name>
</gene>
<feature type="domain" description="A-kinase anchor protein 7-like phosphoesterase" evidence="2">
    <location>
        <begin position="25"/>
        <end position="259"/>
    </location>
</feature>
<evidence type="ECO:0000313" key="3">
    <source>
        <dbReference type="EMBL" id="KAK7748041.1"/>
    </source>
</evidence>
<evidence type="ECO:0000256" key="1">
    <source>
        <dbReference type="SAM" id="MobiDB-lite"/>
    </source>
</evidence>
<dbReference type="GO" id="GO:0005634">
    <property type="term" value="C:nucleus"/>
    <property type="evidence" value="ECO:0007669"/>
    <property type="project" value="TreeGrafter"/>
</dbReference>
<name>A0AAN9YL00_9PEZI</name>
<evidence type="ECO:0000259" key="2">
    <source>
        <dbReference type="Pfam" id="PF10469"/>
    </source>
</evidence>
<dbReference type="InterPro" id="IPR009210">
    <property type="entry name" value="ASCC1"/>
</dbReference>
<dbReference type="GO" id="GO:0006307">
    <property type="term" value="P:DNA alkylation repair"/>
    <property type="evidence" value="ECO:0007669"/>
    <property type="project" value="InterPro"/>
</dbReference>
<dbReference type="AlphaFoldDB" id="A0AAN9YL00"/>
<feature type="region of interest" description="Disordered" evidence="1">
    <location>
        <begin position="107"/>
        <end position="143"/>
    </location>
</feature>
<dbReference type="Proteomes" id="UP001320245">
    <property type="component" value="Unassembled WGS sequence"/>
</dbReference>
<dbReference type="Pfam" id="PF10469">
    <property type="entry name" value="AKAP7_NLS"/>
    <property type="match status" value="1"/>
</dbReference>
<comment type="caution">
    <text evidence="3">The sequence shown here is derived from an EMBL/GenBank/DDBJ whole genome shotgun (WGS) entry which is preliminary data.</text>
</comment>
<keyword evidence="4" id="KW-1185">Reference proteome</keyword>
<sequence>MNRLRTGGGIINMSAAQKPKPPQLTHFLCIPLVTAGSRPQLSQNLASFRDDVTRPKELGGFELPADAVRPVGTLHLTLGMMSFPNGEGLDRAVEKLRSLRPREILSSVGGPVMPGAVDEPGTTRAAASPETADQQQQQQQQSQVSITLKGLHSMQKPEKATILYAPPADPLGILHGFGEKIKAQFKEAGLLAPGDLPLLLHATVVNTIYVRGRNKHAKKKWERAVIADAQAIIDRYEDQVWMENVPLDKIAICRMSAKPVERGGAVVDAAYEVEAEIDF</sequence>
<evidence type="ECO:0000313" key="4">
    <source>
        <dbReference type="Proteomes" id="UP001320245"/>
    </source>
</evidence>
<organism evidence="3 4">
    <name type="scientific">Cytospora paraplurivora</name>
    <dbReference type="NCBI Taxonomy" id="2898453"/>
    <lineage>
        <taxon>Eukaryota</taxon>
        <taxon>Fungi</taxon>
        <taxon>Dikarya</taxon>
        <taxon>Ascomycota</taxon>
        <taxon>Pezizomycotina</taxon>
        <taxon>Sordariomycetes</taxon>
        <taxon>Sordariomycetidae</taxon>
        <taxon>Diaporthales</taxon>
        <taxon>Cytosporaceae</taxon>
        <taxon>Cytospora</taxon>
    </lineage>
</organism>
<protein>
    <recommendedName>
        <fullName evidence="2">A-kinase anchor protein 7-like phosphoesterase domain-containing protein</fullName>
    </recommendedName>
</protein>